<evidence type="ECO:0000313" key="1">
    <source>
        <dbReference type="EMBL" id="GAX15953.1"/>
    </source>
</evidence>
<evidence type="ECO:0000313" key="2">
    <source>
        <dbReference type="Proteomes" id="UP000198406"/>
    </source>
</evidence>
<gene>
    <name evidence="1" type="ORF">FisN_22Hh197</name>
</gene>
<keyword evidence="2" id="KW-1185">Reference proteome</keyword>
<dbReference type="InParanoid" id="A0A1Z5JPH8"/>
<accession>A0A1Z5JPH8</accession>
<organism evidence="1 2">
    <name type="scientific">Fistulifera solaris</name>
    <name type="common">Oleaginous diatom</name>
    <dbReference type="NCBI Taxonomy" id="1519565"/>
    <lineage>
        <taxon>Eukaryota</taxon>
        <taxon>Sar</taxon>
        <taxon>Stramenopiles</taxon>
        <taxon>Ochrophyta</taxon>
        <taxon>Bacillariophyta</taxon>
        <taxon>Bacillariophyceae</taxon>
        <taxon>Bacillariophycidae</taxon>
        <taxon>Naviculales</taxon>
        <taxon>Naviculaceae</taxon>
        <taxon>Fistulifera</taxon>
    </lineage>
</organism>
<comment type="caution">
    <text evidence="1">The sequence shown here is derived from an EMBL/GenBank/DDBJ whole genome shotgun (WGS) entry which is preliminary data.</text>
</comment>
<sequence length="168" mass="18655">MEQPVSTFIPCVFHCFIAILPERQTLNMKVLNVVSSSLLLIGAAHAFTVPSNGSLRTETALNGLFDGFKGMGSGKADLDEEWRRQQAYLANRQKLLKEGYFEGQMEARMNARKAAMEKFNAGVVAPSQAAKEEEVSQPVKKRASVDEEVFVDESADFMGALKNFFKKE</sequence>
<proteinExistence type="predicted"/>
<reference evidence="1 2" key="1">
    <citation type="journal article" date="2015" name="Plant Cell">
        <title>Oil accumulation by the oleaginous diatom Fistulifera solaris as revealed by the genome and transcriptome.</title>
        <authorList>
            <person name="Tanaka T."/>
            <person name="Maeda Y."/>
            <person name="Veluchamy A."/>
            <person name="Tanaka M."/>
            <person name="Abida H."/>
            <person name="Marechal E."/>
            <person name="Bowler C."/>
            <person name="Muto M."/>
            <person name="Sunaga Y."/>
            <person name="Tanaka M."/>
            <person name="Yoshino T."/>
            <person name="Taniguchi T."/>
            <person name="Fukuda Y."/>
            <person name="Nemoto M."/>
            <person name="Matsumoto M."/>
            <person name="Wong P.S."/>
            <person name="Aburatani S."/>
            <person name="Fujibuchi W."/>
        </authorList>
    </citation>
    <scope>NUCLEOTIDE SEQUENCE [LARGE SCALE GENOMIC DNA]</scope>
    <source>
        <strain evidence="1 2">JPCC DA0580</strain>
    </source>
</reference>
<dbReference type="AlphaFoldDB" id="A0A1Z5JPH8"/>
<dbReference type="EMBL" id="BDSP01000100">
    <property type="protein sequence ID" value="GAX15953.1"/>
    <property type="molecule type" value="Genomic_DNA"/>
</dbReference>
<protein>
    <submittedName>
        <fullName evidence="1">Uncharacterized protein</fullName>
    </submittedName>
</protein>
<name>A0A1Z5JPH8_FISSO</name>
<dbReference type="Proteomes" id="UP000198406">
    <property type="component" value="Unassembled WGS sequence"/>
</dbReference>